<dbReference type="EMBL" id="PYMJ01000004">
    <property type="protein sequence ID" value="PSU50124.1"/>
    <property type="molecule type" value="Genomic_DNA"/>
</dbReference>
<organism evidence="1 2">
    <name type="scientific">Photobacterium frigidiphilum</name>
    <dbReference type="NCBI Taxonomy" id="264736"/>
    <lineage>
        <taxon>Bacteria</taxon>
        <taxon>Pseudomonadati</taxon>
        <taxon>Pseudomonadota</taxon>
        <taxon>Gammaproteobacteria</taxon>
        <taxon>Vibrionales</taxon>
        <taxon>Vibrionaceae</taxon>
        <taxon>Photobacterium</taxon>
    </lineage>
</organism>
<protein>
    <submittedName>
        <fullName evidence="1">Uncharacterized protein</fullName>
    </submittedName>
</protein>
<gene>
    <name evidence="1" type="ORF">C9J12_05115</name>
</gene>
<accession>A0A2T3JM61</accession>
<keyword evidence="2" id="KW-1185">Reference proteome</keyword>
<proteinExistence type="predicted"/>
<reference evidence="1 2" key="1">
    <citation type="submission" date="2018-01" db="EMBL/GenBank/DDBJ databases">
        <title>Whole genome sequencing of Histamine producing bacteria.</title>
        <authorList>
            <person name="Butler K."/>
        </authorList>
    </citation>
    <scope>NUCLEOTIDE SEQUENCE [LARGE SCALE GENOMIC DNA]</scope>
    <source>
        <strain evidence="1 2">JCM 12947</strain>
    </source>
</reference>
<dbReference type="AlphaFoldDB" id="A0A2T3JM61"/>
<name>A0A2T3JM61_9GAMM</name>
<evidence type="ECO:0000313" key="2">
    <source>
        <dbReference type="Proteomes" id="UP000240987"/>
    </source>
</evidence>
<dbReference type="OrthoDB" id="2987530at2"/>
<sequence>MRSSNSIDESASAIRKLWEKHGIKKPMRLLGFCLSMLPIPVIQQAGLALDRHLSDKDLDRELTEIWEKIAEVNEKVNSVDTLEESIAEIAKTVAENEALQKECEKLSYILGAKESIFSVETDDHSYQELVRTVIEASRVRISATNASANVIEDTNVHSANTHLHASGGSSNFVDRTNFTDGSRTVGMQGISTQGDIHVSGNSVGFGNGGALLFGGNPNLISGRCPSCQNKIELDKRSLAGYSSIQCPHCKNVFPFNIG</sequence>
<dbReference type="RefSeq" id="WP_107241738.1">
    <property type="nucleotide sequence ID" value="NZ_PYMJ01000004.1"/>
</dbReference>
<evidence type="ECO:0000313" key="1">
    <source>
        <dbReference type="EMBL" id="PSU50124.1"/>
    </source>
</evidence>
<dbReference type="Proteomes" id="UP000240987">
    <property type="component" value="Unassembled WGS sequence"/>
</dbReference>
<comment type="caution">
    <text evidence="1">The sequence shown here is derived from an EMBL/GenBank/DDBJ whole genome shotgun (WGS) entry which is preliminary data.</text>
</comment>